<reference evidence="3" key="1">
    <citation type="journal article" date="2010" name="Genome Res.">
        <title>Population genomic sequencing of Coccidioides fungi reveals recent hybridization and transposon control.</title>
        <authorList>
            <person name="Neafsey D.E."/>
            <person name="Barker B.M."/>
            <person name="Sharpton T.J."/>
            <person name="Stajich J.E."/>
            <person name="Park D.J."/>
            <person name="Whiston E."/>
            <person name="Hung C.-Y."/>
            <person name="McMahan C."/>
            <person name="White J."/>
            <person name="Sykes S."/>
            <person name="Heiman D."/>
            <person name="Young S."/>
            <person name="Zeng Q."/>
            <person name="Abouelleil A."/>
            <person name="Aftuck L."/>
            <person name="Bessette D."/>
            <person name="Brown A."/>
            <person name="FitzGerald M."/>
            <person name="Lui A."/>
            <person name="Macdonald J.P."/>
            <person name="Priest M."/>
            <person name="Orbach M.J."/>
            <person name="Galgiani J.N."/>
            <person name="Kirkland T.N."/>
            <person name="Cole G.T."/>
            <person name="Birren B.W."/>
            <person name="Henn M.R."/>
            <person name="Taylor J.W."/>
            <person name="Rounsley S.D."/>
        </authorList>
    </citation>
    <scope>NUCLEOTIDE SEQUENCE [LARGE SCALE GENOMIC DNA]</scope>
    <source>
        <strain evidence="3">H538.4</strain>
    </source>
</reference>
<dbReference type="EMBL" id="DS016983">
    <property type="protein sequence ID" value="KMU83399.1"/>
    <property type="molecule type" value="Genomic_DNA"/>
</dbReference>
<evidence type="ECO:0000256" key="1">
    <source>
        <dbReference type="SAM" id="MobiDB-lite"/>
    </source>
</evidence>
<dbReference type="VEuPathDB" id="FungiDB:CIHG_01182"/>
<feature type="region of interest" description="Disordered" evidence="1">
    <location>
        <begin position="1"/>
        <end position="64"/>
    </location>
</feature>
<dbReference type="AlphaFoldDB" id="A0A0J8RHC8"/>
<gene>
    <name evidence="2" type="ORF">CIHG_01182</name>
</gene>
<accession>A0A0J8RHC8</accession>
<dbReference type="Proteomes" id="UP000054563">
    <property type="component" value="Unassembled WGS sequence"/>
</dbReference>
<sequence>MGRRSGLHIGRGEEKDEEEELELEFGGVTGGSSKKAMDWAVSDAAGSGPREGRQVTVRGGDLESRPVDKCRTQAANHDAAHRQPDCGFWGTGKMGEKLGDAGECSDVSPAWELRQATLVDSGTTTTTRMRLAALGLACAPGTVSRPPYINISFERCCCCCCLSLLGKPHLPPSVTALPALPPVCGFHGRRLHLASLLQLARAPSPELPVAVIKAKERKNVIETTPSPPALR</sequence>
<evidence type="ECO:0000313" key="3">
    <source>
        <dbReference type="Proteomes" id="UP000054563"/>
    </source>
</evidence>
<proteinExistence type="predicted"/>
<evidence type="ECO:0000313" key="2">
    <source>
        <dbReference type="EMBL" id="KMU83399.1"/>
    </source>
</evidence>
<protein>
    <submittedName>
        <fullName evidence="2">Uncharacterized protein</fullName>
    </submittedName>
</protein>
<name>A0A0J8RHC8_COCIT</name>
<organism evidence="2 3">
    <name type="scientific">Coccidioides immitis H538.4</name>
    <dbReference type="NCBI Taxonomy" id="396776"/>
    <lineage>
        <taxon>Eukaryota</taxon>
        <taxon>Fungi</taxon>
        <taxon>Dikarya</taxon>
        <taxon>Ascomycota</taxon>
        <taxon>Pezizomycotina</taxon>
        <taxon>Eurotiomycetes</taxon>
        <taxon>Eurotiomycetidae</taxon>
        <taxon>Onygenales</taxon>
        <taxon>Onygenaceae</taxon>
        <taxon>Coccidioides</taxon>
    </lineage>
</organism>